<dbReference type="InterPro" id="IPR050266">
    <property type="entry name" value="AB_hydrolase_sf"/>
</dbReference>
<dbReference type="SUPFAM" id="SSF53474">
    <property type="entry name" value="alpha/beta-Hydrolases"/>
    <property type="match status" value="1"/>
</dbReference>
<dbReference type="EMBL" id="VTEU01000005">
    <property type="protein sequence ID" value="TYS58112.1"/>
    <property type="molecule type" value="Genomic_DNA"/>
</dbReference>
<dbReference type="Proteomes" id="UP000323393">
    <property type="component" value="Unassembled WGS sequence"/>
</dbReference>
<feature type="domain" description="AB hydrolase-1" evidence="1">
    <location>
        <begin position="13"/>
        <end position="136"/>
    </location>
</feature>
<accession>A0AA94WLR8</accession>
<protein>
    <submittedName>
        <fullName evidence="2">Alpha/beta hydrolase</fullName>
    </submittedName>
</protein>
<dbReference type="Gene3D" id="3.40.50.1820">
    <property type="entry name" value="alpha/beta hydrolase"/>
    <property type="match status" value="1"/>
</dbReference>
<dbReference type="InterPro" id="IPR000073">
    <property type="entry name" value="AB_hydrolase_1"/>
</dbReference>
<sequence>MILHTNIVGEGEPLVLIHSGGMTGLTEYDEQSDFFSARNYKVIRPDLRGHGKSIGKIDNYFSHCAKDLNDTLEYLNVEHCHIAGVSIGGVAALLFAKEYPNKVKSLSFSGIFPVEPNNWAELSREEAEGYEQLFDNEEAVSFLNEIHGENNWKSLLHSFNEDGFYPFDETGDVSNIKIPTLCIVGEKQNLEVSAAITYKQLNSNINISVIPFAGHLVHREQPDLYSQTLHTFLKST</sequence>
<gene>
    <name evidence="2" type="ORF">FZC74_14060</name>
</gene>
<dbReference type="PANTHER" id="PTHR43798:SF28">
    <property type="entry name" value="AB HYDROLASE-1 DOMAIN-CONTAINING PROTEIN"/>
    <property type="match status" value="1"/>
</dbReference>
<organism evidence="2 3">
    <name type="scientific">Sutcliffiella horikoshii</name>
    <dbReference type="NCBI Taxonomy" id="79883"/>
    <lineage>
        <taxon>Bacteria</taxon>
        <taxon>Bacillati</taxon>
        <taxon>Bacillota</taxon>
        <taxon>Bacilli</taxon>
        <taxon>Bacillales</taxon>
        <taxon>Bacillaceae</taxon>
        <taxon>Sutcliffiella</taxon>
    </lineage>
</organism>
<comment type="caution">
    <text evidence="2">The sequence shown here is derived from an EMBL/GenBank/DDBJ whole genome shotgun (WGS) entry which is preliminary data.</text>
</comment>
<keyword evidence="2" id="KW-0378">Hydrolase</keyword>
<dbReference type="RefSeq" id="WP_148966331.1">
    <property type="nucleotide sequence ID" value="NZ_VTEU01000005.1"/>
</dbReference>
<dbReference type="Pfam" id="PF00561">
    <property type="entry name" value="Abhydrolase_1"/>
    <property type="match status" value="1"/>
</dbReference>
<evidence type="ECO:0000313" key="3">
    <source>
        <dbReference type="Proteomes" id="UP000323393"/>
    </source>
</evidence>
<proteinExistence type="predicted"/>
<dbReference type="GO" id="GO:0016787">
    <property type="term" value="F:hydrolase activity"/>
    <property type="evidence" value="ECO:0007669"/>
    <property type="project" value="UniProtKB-KW"/>
</dbReference>
<dbReference type="GO" id="GO:0016020">
    <property type="term" value="C:membrane"/>
    <property type="evidence" value="ECO:0007669"/>
    <property type="project" value="TreeGrafter"/>
</dbReference>
<dbReference type="PANTHER" id="PTHR43798">
    <property type="entry name" value="MONOACYLGLYCEROL LIPASE"/>
    <property type="match status" value="1"/>
</dbReference>
<evidence type="ECO:0000259" key="1">
    <source>
        <dbReference type="Pfam" id="PF00561"/>
    </source>
</evidence>
<name>A0AA94WLR8_9BACI</name>
<reference evidence="2 3" key="1">
    <citation type="submission" date="2019-08" db="EMBL/GenBank/DDBJ databases">
        <title>Bacillus genomes from the desert of Cuatro Cienegas, Coahuila.</title>
        <authorList>
            <person name="Olmedo-Alvarez G."/>
        </authorList>
    </citation>
    <scope>NUCLEOTIDE SEQUENCE [LARGE SCALE GENOMIC DNA]</scope>
    <source>
        <strain evidence="2 3">CH88_3T</strain>
    </source>
</reference>
<evidence type="ECO:0000313" key="2">
    <source>
        <dbReference type="EMBL" id="TYS58112.1"/>
    </source>
</evidence>
<dbReference type="PRINTS" id="PR00111">
    <property type="entry name" value="ABHYDROLASE"/>
</dbReference>
<dbReference type="InterPro" id="IPR029058">
    <property type="entry name" value="AB_hydrolase_fold"/>
</dbReference>
<dbReference type="AlphaFoldDB" id="A0AA94WLR8"/>